<keyword evidence="3" id="KW-1185">Reference proteome</keyword>
<dbReference type="GO" id="GO:0016779">
    <property type="term" value="F:nucleotidyltransferase activity"/>
    <property type="evidence" value="ECO:0007669"/>
    <property type="project" value="UniProtKB-KW"/>
</dbReference>
<dbReference type="Proteomes" id="UP000682951">
    <property type="component" value="Unassembled WGS sequence"/>
</dbReference>
<dbReference type="RefSeq" id="WP_212140442.1">
    <property type="nucleotide sequence ID" value="NZ_JAGSSW010000003.1"/>
</dbReference>
<dbReference type="CDD" id="cd02513">
    <property type="entry name" value="CMP-NeuAc_Synthase"/>
    <property type="match status" value="1"/>
</dbReference>
<dbReference type="PANTHER" id="PTHR21485">
    <property type="entry name" value="HAD SUPERFAMILY MEMBERS CMAS AND KDSC"/>
    <property type="match status" value="1"/>
</dbReference>
<accession>A0ABS5HHG4</accession>
<organism evidence="2 3">
    <name type="scientific">Campylobacter anatolicus</name>
    <dbReference type="NCBI Taxonomy" id="2829105"/>
    <lineage>
        <taxon>Bacteria</taxon>
        <taxon>Pseudomonadati</taxon>
        <taxon>Campylobacterota</taxon>
        <taxon>Epsilonproteobacteria</taxon>
        <taxon>Campylobacterales</taxon>
        <taxon>Campylobacteraceae</taxon>
        <taxon>Campylobacter</taxon>
    </lineage>
</organism>
<sequence>MKNIAIILARQGSKGIPLKNLAKVGGLSLLARAIKAAKQSGIFYKVVVSTDGDEIAQEAIKFGAIVVKRPAELASDKASSISAMLHVIDELGLKDGIATLLQPTSPLRTATHIKQAYDIFLQNECKSVISVLVCKHHPFKSLIRVGDKLEAIREINMLEAPRQSLPVAYQPNGAIYINYIDDLIKHKRFFIEPIEIYDMDELSSVDIDSKDDLVYADKIIKELENEEQYNSSC</sequence>
<keyword evidence="2" id="KW-0548">Nucleotidyltransferase</keyword>
<dbReference type="InterPro" id="IPR003329">
    <property type="entry name" value="Cytidylyl_trans"/>
</dbReference>
<name>A0ABS5HHG4_9BACT</name>
<comment type="caution">
    <text evidence="2">The sequence shown here is derived from an EMBL/GenBank/DDBJ whole genome shotgun (WGS) entry which is preliminary data.</text>
</comment>
<dbReference type="InterPro" id="IPR029044">
    <property type="entry name" value="Nucleotide-diphossugar_trans"/>
</dbReference>
<evidence type="ECO:0000256" key="1">
    <source>
        <dbReference type="ARBA" id="ARBA00010726"/>
    </source>
</evidence>
<proteinExistence type="inferred from homology"/>
<dbReference type="SUPFAM" id="SSF53448">
    <property type="entry name" value="Nucleotide-diphospho-sugar transferases"/>
    <property type="match status" value="1"/>
</dbReference>
<dbReference type="EMBL" id="JAGSSW010000003">
    <property type="protein sequence ID" value="MBR8463720.1"/>
    <property type="molecule type" value="Genomic_DNA"/>
</dbReference>
<gene>
    <name evidence="2" type="ORF">KDD93_03910</name>
</gene>
<evidence type="ECO:0000313" key="3">
    <source>
        <dbReference type="Proteomes" id="UP000682951"/>
    </source>
</evidence>
<dbReference type="InterPro" id="IPR050793">
    <property type="entry name" value="CMP-NeuNAc_synthase"/>
</dbReference>
<comment type="similarity">
    <text evidence="1">Belongs to the CMP-NeuNAc synthase family.</text>
</comment>
<dbReference type="Pfam" id="PF02348">
    <property type="entry name" value="CTP_transf_3"/>
    <property type="match status" value="1"/>
</dbReference>
<protein>
    <submittedName>
        <fullName evidence="2">Acylneuraminate cytidylyltransferase</fullName>
    </submittedName>
</protein>
<dbReference type="PANTHER" id="PTHR21485:SF6">
    <property type="entry name" value="N-ACYLNEURAMINATE CYTIDYLYLTRANSFERASE-RELATED"/>
    <property type="match status" value="1"/>
</dbReference>
<dbReference type="Gene3D" id="3.90.550.10">
    <property type="entry name" value="Spore Coat Polysaccharide Biosynthesis Protein SpsA, Chain A"/>
    <property type="match status" value="1"/>
</dbReference>
<reference evidence="2 3" key="1">
    <citation type="submission" date="2021-04" db="EMBL/GenBank/DDBJ databases">
        <title>Molecular and phenotypic characterization and identification of bacterial isolates recovered from the Anatolian ground squirrels (Spermophilus xanthoprymnus) and which have the potential to form a new species in the Campylobacter genus.</title>
        <authorList>
            <person name="Aydin F."/>
            <person name="Abay S."/>
            <person name="Kayman T."/>
            <person name="Karakaya E."/>
            <person name="Mustak H.K."/>
            <person name="Mustak I.B."/>
            <person name="Bilgin N."/>
            <person name="Duzler A."/>
            <person name="Sahin O."/>
            <person name="Guran O."/>
            <person name="Saticioglu I.B."/>
        </authorList>
    </citation>
    <scope>NUCLEOTIDE SEQUENCE [LARGE SCALE GENOMIC DNA]</scope>
    <source>
        <strain evidence="3">faydin-G24</strain>
    </source>
</reference>
<keyword evidence="2" id="KW-0808">Transferase</keyword>
<evidence type="ECO:0000313" key="2">
    <source>
        <dbReference type="EMBL" id="MBR8463720.1"/>
    </source>
</evidence>